<dbReference type="InterPro" id="IPR035901">
    <property type="entry name" value="GIY-YIG_endonuc_sf"/>
</dbReference>
<dbReference type="InterPro" id="IPR006350">
    <property type="entry name" value="Intron_endoG1"/>
</dbReference>
<accession>A0A0F9JPP2</accession>
<evidence type="ECO:0000259" key="2">
    <source>
        <dbReference type="PROSITE" id="PS50164"/>
    </source>
</evidence>
<dbReference type="GO" id="GO:0003677">
    <property type="term" value="F:DNA binding"/>
    <property type="evidence" value="ECO:0007669"/>
    <property type="project" value="InterPro"/>
</dbReference>
<reference evidence="3" key="1">
    <citation type="journal article" date="2015" name="Nature">
        <title>Complex archaea that bridge the gap between prokaryotes and eukaryotes.</title>
        <authorList>
            <person name="Spang A."/>
            <person name="Saw J.H."/>
            <person name="Jorgensen S.L."/>
            <person name="Zaremba-Niedzwiedzka K."/>
            <person name="Martijn J."/>
            <person name="Lind A.E."/>
            <person name="van Eijk R."/>
            <person name="Schleper C."/>
            <person name="Guy L."/>
            <person name="Ettema T.J."/>
        </authorList>
    </citation>
    <scope>NUCLEOTIDE SEQUENCE</scope>
</reference>
<dbReference type="PROSITE" id="PS50164">
    <property type="entry name" value="GIY_YIG"/>
    <property type="match status" value="1"/>
</dbReference>
<dbReference type="EMBL" id="LAZR01010916">
    <property type="protein sequence ID" value="KKM64361.1"/>
    <property type="molecule type" value="Genomic_DNA"/>
</dbReference>
<dbReference type="Pfam" id="PF01541">
    <property type="entry name" value="GIY-YIG"/>
    <property type="match status" value="1"/>
</dbReference>
<name>A0A0F9JPP2_9ZZZZ</name>
<feature type="domain" description="GIY-YIG" evidence="2">
    <location>
        <begin position="1"/>
        <end position="88"/>
    </location>
</feature>
<dbReference type="InterPro" id="IPR000305">
    <property type="entry name" value="GIY-YIG_endonuc"/>
</dbReference>
<dbReference type="Gene3D" id="3.40.1440.10">
    <property type="entry name" value="GIY-YIG endonuclease"/>
    <property type="match status" value="1"/>
</dbReference>
<dbReference type="CDD" id="cd10443">
    <property type="entry name" value="GIY-YIG_HE_Tlr8p_PBC-V_like"/>
    <property type="match status" value="1"/>
</dbReference>
<comment type="similarity">
    <text evidence="1">To endonucleases of group I introns of fungi and phage.</text>
</comment>
<dbReference type="NCBIfam" id="TIGR01453">
    <property type="entry name" value="grpIintron_endo"/>
    <property type="match status" value="1"/>
</dbReference>
<gene>
    <name evidence="3" type="ORF">LCGC14_1502210</name>
</gene>
<dbReference type="GO" id="GO:0004519">
    <property type="term" value="F:endonuclease activity"/>
    <property type="evidence" value="ECO:0007669"/>
    <property type="project" value="InterPro"/>
</dbReference>
<organism evidence="3">
    <name type="scientific">marine sediment metagenome</name>
    <dbReference type="NCBI Taxonomy" id="412755"/>
    <lineage>
        <taxon>unclassified sequences</taxon>
        <taxon>metagenomes</taxon>
        <taxon>ecological metagenomes</taxon>
    </lineage>
</organism>
<dbReference type="SMART" id="SM00496">
    <property type="entry name" value="IENR2"/>
    <property type="match status" value="2"/>
</dbReference>
<sequence>MNTVYAIGFPNGKLYVGITSQTVAKRLNEHIRNSRRGMTYAIHHALRKYGRNVRLIVLAQDVSWAEAQDLEIWWISRLSTLHGPGYNLTAGGEGTLNRKFTTEALAKMSKAAMGNQRCKGRKYTKEARRKMSRAQIERVK</sequence>
<comment type="caution">
    <text evidence="3">The sequence shown here is derived from an EMBL/GenBank/DDBJ whole genome shotgun (WGS) entry which is preliminary data.</text>
</comment>
<dbReference type="Pfam" id="PF07460">
    <property type="entry name" value="NUMOD3"/>
    <property type="match status" value="1"/>
</dbReference>
<protein>
    <recommendedName>
        <fullName evidence="2">GIY-YIG domain-containing protein</fullName>
    </recommendedName>
</protein>
<dbReference type="AlphaFoldDB" id="A0A0F9JPP2"/>
<evidence type="ECO:0000256" key="1">
    <source>
        <dbReference type="ARBA" id="ARBA00010045"/>
    </source>
</evidence>
<proteinExistence type="predicted"/>
<dbReference type="SMART" id="SM00465">
    <property type="entry name" value="GIYc"/>
    <property type="match status" value="1"/>
</dbReference>
<dbReference type="SUPFAM" id="SSF82771">
    <property type="entry name" value="GIY-YIG endonuclease"/>
    <property type="match status" value="1"/>
</dbReference>
<evidence type="ECO:0000313" key="3">
    <source>
        <dbReference type="EMBL" id="KKM64361.1"/>
    </source>
</evidence>
<dbReference type="InterPro" id="IPR003611">
    <property type="entry name" value="NUMOD3"/>
</dbReference>